<feature type="transmembrane region" description="Helical" evidence="1">
    <location>
        <begin position="12"/>
        <end position="38"/>
    </location>
</feature>
<name>A0ABZ2KF97_9BACT</name>
<keyword evidence="1" id="KW-1133">Transmembrane helix</keyword>
<proteinExistence type="predicted"/>
<evidence type="ECO:0008006" key="4">
    <source>
        <dbReference type="Google" id="ProtNLM"/>
    </source>
</evidence>
<keyword evidence="3" id="KW-1185">Reference proteome</keyword>
<dbReference type="EMBL" id="CP089982">
    <property type="protein sequence ID" value="WXA97381.1"/>
    <property type="molecule type" value="Genomic_DNA"/>
</dbReference>
<gene>
    <name evidence="2" type="ORF">LZC95_11095</name>
</gene>
<keyword evidence="1" id="KW-0472">Membrane</keyword>
<protein>
    <recommendedName>
        <fullName evidence="4">Lipoprotein</fullName>
    </recommendedName>
</protein>
<dbReference type="RefSeq" id="WP_394847997.1">
    <property type="nucleotide sequence ID" value="NZ_CP089982.1"/>
</dbReference>
<dbReference type="PROSITE" id="PS51257">
    <property type="entry name" value="PROKAR_LIPOPROTEIN"/>
    <property type="match status" value="1"/>
</dbReference>
<dbReference type="Proteomes" id="UP001379533">
    <property type="component" value="Chromosome"/>
</dbReference>
<keyword evidence="1" id="KW-0812">Transmembrane</keyword>
<organism evidence="2 3">
    <name type="scientific">Pendulispora brunnea</name>
    <dbReference type="NCBI Taxonomy" id="2905690"/>
    <lineage>
        <taxon>Bacteria</taxon>
        <taxon>Pseudomonadati</taxon>
        <taxon>Myxococcota</taxon>
        <taxon>Myxococcia</taxon>
        <taxon>Myxococcales</taxon>
        <taxon>Sorangiineae</taxon>
        <taxon>Pendulisporaceae</taxon>
        <taxon>Pendulispora</taxon>
    </lineage>
</organism>
<evidence type="ECO:0000313" key="3">
    <source>
        <dbReference type="Proteomes" id="UP001379533"/>
    </source>
</evidence>
<accession>A0ABZ2KF97</accession>
<evidence type="ECO:0000256" key="1">
    <source>
        <dbReference type="SAM" id="Phobius"/>
    </source>
</evidence>
<sequence>MPIHPTRFHGRLLQVLRIAAGCLATTLLALGCTFLATFDDPPPRVVHCAGYTADPAAEPCSFQRGRGTGTYCACDPLVRNYQASANDLVTCSNDGTIVQSTSCTQGCAFYPAPLPGICDPCPGRADGTWCGRELGIDSGTVILTCRKGKQEAETAFHCPTACSGTGPAAECR</sequence>
<evidence type="ECO:0000313" key="2">
    <source>
        <dbReference type="EMBL" id="WXA97381.1"/>
    </source>
</evidence>
<reference evidence="2 3" key="1">
    <citation type="submission" date="2021-12" db="EMBL/GenBank/DDBJ databases">
        <title>Discovery of the Pendulisporaceae a myxobacterial family with distinct sporulation behavior and unique specialized metabolism.</title>
        <authorList>
            <person name="Garcia R."/>
            <person name="Popoff A."/>
            <person name="Bader C.D."/>
            <person name="Loehr J."/>
            <person name="Walesch S."/>
            <person name="Walt C."/>
            <person name="Boldt J."/>
            <person name="Bunk B."/>
            <person name="Haeckl F.J.F.P.J."/>
            <person name="Gunesch A.P."/>
            <person name="Birkelbach J."/>
            <person name="Nuebel U."/>
            <person name="Pietschmann T."/>
            <person name="Bach T."/>
            <person name="Mueller R."/>
        </authorList>
    </citation>
    <scope>NUCLEOTIDE SEQUENCE [LARGE SCALE GENOMIC DNA]</scope>
    <source>
        <strain evidence="2 3">MSr12523</strain>
    </source>
</reference>